<feature type="compositionally biased region" description="Polar residues" evidence="7">
    <location>
        <begin position="30"/>
        <end position="48"/>
    </location>
</feature>
<evidence type="ECO:0000256" key="6">
    <source>
        <dbReference type="SAM" id="Coils"/>
    </source>
</evidence>
<dbReference type="Gene3D" id="1.10.287.1490">
    <property type="match status" value="1"/>
</dbReference>
<feature type="region of interest" description="Disordered" evidence="7">
    <location>
        <begin position="477"/>
        <end position="503"/>
    </location>
</feature>
<dbReference type="SMART" id="SM00755">
    <property type="entry name" value="Grip"/>
    <property type="match status" value="1"/>
</dbReference>
<organism evidence="9 10">
    <name type="scientific">Ditylenchus destructor</name>
    <dbReference type="NCBI Taxonomy" id="166010"/>
    <lineage>
        <taxon>Eukaryota</taxon>
        <taxon>Metazoa</taxon>
        <taxon>Ecdysozoa</taxon>
        <taxon>Nematoda</taxon>
        <taxon>Chromadorea</taxon>
        <taxon>Rhabditida</taxon>
        <taxon>Tylenchina</taxon>
        <taxon>Tylenchomorpha</taxon>
        <taxon>Sphaerularioidea</taxon>
        <taxon>Anguinidae</taxon>
        <taxon>Anguininae</taxon>
        <taxon>Ditylenchus</taxon>
    </lineage>
</organism>
<feature type="region of interest" description="Disordered" evidence="7">
    <location>
        <begin position="1"/>
        <end position="48"/>
    </location>
</feature>
<dbReference type="Pfam" id="PF01465">
    <property type="entry name" value="GRIP"/>
    <property type="match status" value="1"/>
</dbReference>
<evidence type="ECO:0000256" key="5">
    <source>
        <dbReference type="ARBA" id="ARBA00023136"/>
    </source>
</evidence>
<feature type="region of interest" description="Disordered" evidence="7">
    <location>
        <begin position="425"/>
        <end position="465"/>
    </location>
</feature>
<dbReference type="InterPro" id="IPR032023">
    <property type="entry name" value="GCC2_Rab_bind"/>
</dbReference>
<gene>
    <name evidence="9" type="ORF">DdX_07641</name>
</gene>
<evidence type="ECO:0000313" key="9">
    <source>
        <dbReference type="EMBL" id="KAI1716578.1"/>
    </source>
</evidence>
<feature type="coiled-coil region" evidence="6">
    <location>
        <begin position="566"/>
        <end position="593"/>
    </location>
</feature>
<feature type="coiled-coil region" evidence="6">
    <location>
        <begin position="75"/>
        <end position="102"/>
    </location>
</feature>
<accession>A0AAD4N6T4</accession>
<keyword evidence="4 6" id="KW-0175">Coiled coil</keyword>
<dbReference type="Pfam" id="PF16704">
    <property type="entry name" value="Rab_bind"/>
    <property type="match status" value="1"/>
</dbReference>
<keyword evidence="10" id="KW-1185">Reference proteome</keyword>
<evidence type="ECO:0000256" key="4">
    <source>
        <dbReference type="ARBA" id="ARBA00023054"/>
    </source>
</evidence>
<evidence type="ECO:0000313" key="10">
    <source>
        <dbReference type="Proteomes" id="UP001201812"/>
    </source>
</evidence>
<keyword evidence="3" id="KW-0963">Cytoplasm</keyword>
<dbReference type="PROSITE" id="PS50913">
    <property type="entry name" value="GRIP"/>
    <property type="match status" value="1"/>
</dbReference>
<evidence type="ECO:0000256" key="3">
    <source>
        <dbReference type="ARBA" id="ARBA00022490"/>
    </source>
</evidence>
<evidence type="ECO:0000256" key="1">
    <source>
        <dbReference type="ARBA" id="ARBA00004184"/>
    </source>
</evidence>
<dbReference type="InterPro" id="IPR051952">
    <property type="entry name" value="Golgi-autophagy_related"/>
</dbReference>
<protein>
    <submittedName>
        <fullName evidence="9">Rab binding domain-containing protein</fullName>
    </submittedName>
</protein>
<dbReference type="PANTHER" id="PTHR23157">
    <property type="entry name" value="GRIP AND COILED-COIL DOMAIN-CONTAINING PROTEIN 1"/>
    <property type="match status" value="1"/>
</dbReference>
<dbReference type="InterPro" id="IPR000237">
    <property type="entry name" value="GRIP_dom"/>
</dbReference>
<dbReference type="PANTHER" id="PTHR23157:SF25">
    <property type="entry name" value="GRIP AND COILED-COIL DOMAIN-CONTAINING PROTEIN 1"/>
    <property type="match status" value="1"/>
</dbReference>
<keyword evidence="5" id="KW-0472">Membrane</keyword>
<evidence type="ECO:0000256" key="2">
    <source>
        <dbReference type="ARBA" id="ARBA00004496"/>
    </source>
</evidence>
<feature type="compositionally biased region" description="Polar residues" evidence="7">
    <location>
        <begin position="434"/>
        <end position="461"/>
    </location>
</feature>
<evidence type="ECO:0000259" key="8">
    <source>
        <dbReference type="PROSITE" id="PS50913"/>
    </source>
</evidence>
<proteinExistence type="predicted"/>
<feature type="coiled-coil region" evidence="6">
    <location>
        <begin position="214"/>
        <end position="276"/>
    </location>
</feature>
<comment type="caution">
    <text evidence="9">The sequence shown here is derived from an EMBL/GenBank/DDBJ whole genome shotgun (WGS) entry which is preliminary data.</text>
</comment>
<dbReference type="AlphaFoldDB" id="A0AAD4N6T4"/>
<dbReference type="GO" id="GO:0005794">
    <property type="term" value="C:Golgi apparatus"/>
    <property type="evidence" value="ECO:0007669"/>
    <property type="project" value="TreeGrafter"/>
</dbReference>
<feature type="coiled-coil region" evidence="6">
    <location>
        <begin position="126"/>
        <end position="181"/>
    </location>
</feature>
<evidence type="ECO:0000256" key="7">
    <source>
        <dbReference type="SAM" id="MobiDB-lite"/>
    </source>
</evidence>
<comment type="subcellular location">
    <subcellularLocation>
        <location evidence="2">Cytoplasm</location>
    </subcellularLocation>
    <subcellularLocation>
        <location evidence="1">Endomembrane system</location>
        <topology evidence="1">Peripheral membrane protein</topology>
    </subcellularLocation>
</comment>
<reference evidence="9" key="1">
    <citation type="submission" date="2022-01" db="EMBL/GenBank/DDBJ databases">
        <title>Genome Sequence Resource for Two Populations of Ditylenchus destructor, the Migratory Endoparasitic Phytonematode.</title>
        <authorList>
            <person name="Zhang H."/>
            <person name="Lin R."/>
            <person name="Xie B."/>
        </authorList>
    </citation>
    <scope>NUCLEOTIDE SEQUENCE</scope>
    <source>
        <strain evidence="9">BazhouSP</strain>
    </source>
</reference>
<dbReference type="Proteomes" id="UP001201812">
    <property type="component" value="Unassembled WGS sequence"/>
</dbReference>
<sequence>MEGKTGEVAQAEEVDGSTDCSIALAPTEPLSVSTEQASPNTNAGNAVQTATVTSKLDTMSREDLIRLVKKQLITVSNTKKQLEAHKNEADTKQQKIDQLLLAANKSSGPSKENGTNRSTDMISMELSDYKRSLEAVKEQLKESNAQVVAKEALLTELSTKIETLTEERETYHDALKKSSAEMSKLKAILEEKSNVISENSRQIDGLMMQMTHVKSSLEGEISDLNLQLVQHKRRLTEEQKVDNTKTAEIRRLKAENDQIQRRFDDLEQEYRTFKERAEYVLKQQSNDSEDSKQISHRSTVASTEIQQLIETLADRNEKISQLTARCSYLSEDLHTAQEHIKTLSRELDDLQQSVFSSQTREQTERRGLVADYEQRLRQAYAQIDQLKTEKRMIEDRQNAEKAKLMDESNQRFEQLLQQNNKLSEDLSKAKAESAVQSSYNTNQGNARQEKTTGSSYNSQRKPVQPVRPSFLDFQQQQRQNFNQDDSVENEFEEKNSESSDDLQSVLNDPCPYGNDSQQLAGVDLASVLSAGLEEQETNLMDERHVQEIYRQLEHTRELLCDAEESNVKLMEQVKILKEEIRRLERNQEREKHIENSSEYFKNVMLKFLAPEKVAGERQQLLPILRTMLKLSPEECAEVENYIKTSSQVSPTSENDQSGGGGDWTGYFGSLAGIF</sequence>
<dbReference type="EMBL" id="JAKKPZ010000010">
    <property type="protein sequence ID" value="KAI1716578.1"/>
    <property type="molecule type" value="Genomic_DNA"/>
</dbReference>
<feature type="domain" description="GRIP" evidence="8">
    <location>
        <begin position="590"/>
        <end position="641"/>
    </location>
</feature>
<name>A0AAD4N6T4_9BILA</name>